<organism evidence="1 2">
    <name type="scientific">Pristionchus entomophagus</name>
    <dbReference type="NCBI Taxonomy" id="358040"/>
    <lineage>
        <taxon>Eukaryota</taxon>
        <taxon>Metazoa</taxon>
        <taxon>Ecdysozoa</taxon>
        <taxon>Nematoda</taxon>
        <taxon>Chromadorea</taxon>
        <taxon>Rhabditida</taxon>
        <taxon>Rhabditina</taxon>
        <taxon>Diplogasteromorpha</taxon>
        <taxon>Diplogasteroidea</taxon>
        <taxon>Neodiplogasteridae</taxon>
        <taxon>Pristionchus</taxon>
    </lineage>
</organism>
<reference evidence="1" key="1">
    <citation type="submission" date="2023-10" db="EMBL/GenBank/DDBJ databases">
        <title>Genome assembly of Pristionchus species.</title>
        <authorList>
            <person name="Yoshida K."/>
            <person name="Sommer R.J."/>
        </authorList>
    </citation>
    <scope>NUCLEOTIDE SEQUENCE</scope>
    <source>
        <strain evidence="1">RS0144</strain>
    </source>
</reference>
<proteinExistence type="predicted"/>
<dbReference type="Proteomes" id="UP001432027">
    <property type="component" value="Unassembled WGS sequence"/>
</dbReference>
<evidence type="ECO:0000313" key="1">
    <source>
        <dbReference type="EMBL" id="GMS85440.1"/>
    </source>
</evidence>
<comment type="caution">
    <text evidence="1">The sequence shown here is derived from an EMBL/GenBank/DDBJ whole genome shotgun (WGS) entry which is preliminary data.</text>
</comment>
<dbReference type="EMBL" id="BTSX01000002">
    <property type="protein sequence ID" value="GMS85440.1"/>
    <property type="molecule type" value="Genomic_DNA"/>
</dbReference>
<feature type="non-terminal residue" evidence="1">
    <location>
        <position position="1"/>
    </location>
</feature>
<accession>A0AAV5SZC1</accession>
<gene>
    <name evidence="1" type="ORF">PENTCL1PPCAC_7615</name>
</gene>
<protein>
    <submittedName>
        <fullName evidence="1">Uncharacterized protein</fullName>
    </submittedName>
</protein>
<name>A0AAV5SZC1_9BILA</name>
<evidence type="ECO:0000313" key="2">
    <source>
        <dbReference type="Proteomes" id="UP001432027"/>
    </source>
</evidence>
<feature type="non-terminal residue" evidence="1">
    <location>
        <position position="152"/>
    </location>
</feature>
<dbReference type="AlphaFoldDB" id="A0AAV5SZC1"/>
<keyword evidence="2" id="KW-1185">Reference proteome</keyword>
<sequence length="152" mass="18101">PFSLAGRWNYGSFWERVLDNPHHPLPDWSIARHPITALFLRLHNNLLNEVGRYMPISFPFRTLFHPVLPGESMWDHERRSQSYTLKYFQTAFELIMRAVGECRDRESRRIVIKELPRLRELLHGIERILRPVQLPKMILQLKNCGRSESETL</sequence>